<dbReference type="Gene3D" id="1.10.1740.10">
    <property type="match status" value="1"/>
</dbReference>
<evidence type="ECO:0000256" key="3">
    <source>
        <dbReference type="ARBA" id="ARBA00023082"/>
    </source>
</evidence>
<dbReference type="Pfam" id="PF04542">
    <property type="entry name" value="Sigma70_r2"/>
    <property type="match status" value="1"/>
</dbReference>
<dbReference type="SUPFAM" id="SSF88946">
    <property type="entry name" value="Sigma2 domain of RNA polymerase sigma factors"/>
    <property type="match status" value="1"/>
</dbReference>
<dbReference type="Pfam" id="PF08281">
    <property type="entry name" value="Sigma70_r4_2"/>
    <property type="match status" value="1"/>
</dbReference>
<proteinExistence type="inferred from homology"/>
<dbReference type="PANTHER" id="PTHR43133">
    <property type="entry name" value="RNA POLYMERASE ECF-TYPE SIGMA FACTO"/>
    <property type="match status" value="1"/>
</dbReference>
<dbReference type="CDD" id="cd06171">
    <property type="entry name" value="Sigma70_r4"/>
    <property type="match status" value="1"/>
</dbReference>
<keyword evidence="4" id="KW-0238">DNA-binding</keyword>
<dbReference type="InterPro" id="IPR014284">
    <property type="entry name" value="RNA_pol_sigma-70_dom"/>
</dbReference>
<dbReference type="GO" id="GO:0006352">
    <property type="term" value="P:DNA-templated transcription initiation"/>
    <property type="evidence" value="ECO:0007669"/>
    <property type="project" value="InterPro"/>
</dbReference>
<dbReference type="InterPro" id="IPR013324">
    <property type="entry name" value="RNA_pol_sigma_r3/r4-like"/>
</dbReference>
<dbReference type="Gene3D" id="1.10.10.10">
    <property type="entry name" value="Winged helix-like DNA-binding domain superfamily/Winged helix DNA-binding domain"/>
    <property type="match status" value="1"/>
</dbReference>
<dbReference type="GO" id="GO:0003677">
    <property type="term" value="F:DNA binding"/>
    <property type="evidence" value="ECO:0007669"/>
    <property type="project" value="UniProtKB-KW"/>
</dbReference>
<dbReference type="SUPFAM" id="SSF88659">
    <property type="entry name" value="Sigma3 and sigma4 domains of RNA polymerase sigma factors"/>
    <property type="match status" value="1"/>
</dbReference>
<evidence type="ECO:0000259" key="7">
    <source>
        <dbReference type="Pfam" id="PF08281"/>
    </source>
</evidence>
<dbReference type="InterPro" id="IPR013325">
    <property type="entry name" value="RNA_pol_sigma_r2"/>
</dbReference>
<evidence type="ECO:0000256" key="1">
    <source>
        <dbReference type="ARBA" id="ARBA00010641"/>
    </source>
</evidence>
<dbReference type="PANTHER" id="PTHR43133:SF8">
    <property type="entry name" value="RNA POLYMERASE SIGMA FACTOR HI_1459-RELATED"/>
    <property type="match status" value="1"/>
</dbReference>
<dbReference type="NCBIfam" id="TIGR02937">
    <property type="entry name" value="sigma70-ECF"/>
    <property type="match status" value="1"/>
</dbReference>
<sequence>MNQLSDINLIEGLIKQNPKAQQTMLDRYGQLVFAQVSRLVSGIENAEEVYQDVFIKVFRSIDTYDATKSSLRTWLSRIAYHESISYLRRSSLPLIYYEDREGEAEKLSESEVDATFGQPNPETVQLIRAALKHLPPDERAIITMFYYEEMSLKDIAYVTESIPTTVASKLSRTRKKLCKIIKMLQS</sequence>
<keyword evidence="5" id="KW-0804">Transcription</keyword>
<organism evidence="8 9">
    <name type="scientific">Xylanibacter ruminicola</name>
    <name type="common">Prevotella ruminicola</name>
    <dbReference type="NCBI Taxonomy" id="839"/>
    <lineage>
        <taxon>Bacteria</taxon>
        <taxon>Pseudomonadati</taxon>
        <taxon>Bacteroidota</taxon>
        <taxon>Bacteroidia</taxon>
        <taxon>Bacteroidales</taxon>
        <taxon>Prevotellaceae</taxon>
        <taxon>Xylanibacter</taxon>
    </lineage>
</organism>
<comment type="similarity">
    <text evidence="1">Belongs to the sigma-70 factor family. ECF subfamily.</text>
</comment>
<keyword evidence="3" id="KW-0731">Sigma factor</keyword>
<accession>A0A928GHD3</accession>
<feature type="domain" description="RNA polymerase sigma-70 region 2" evidence="6">
    <location>
        <begin position="25"/>
        <end position="90"/>
    </location>
</feature>
<dbReference type="InterPro" id="IPR007627">
    <property type="entry name" value="RNA_pol_sigma70_r2"/>
</dbReference>
<name>A0A928GHD3_XYLRU</name>
<reference evidence="8" key="1">
    <citation type="submission" date="2019-04" db="EMBL/GenBank/DDBJ databases">
        <title>Evolution of Biomass-Degrading Anaerobic Consortia Revealed by Metagenomics.</title>
        <authorList>
            <person name="Peng X."/>
        </authorList>
    </citation>
    <scope>NUCLEOTIDE SEQUENCE</scope>
    <source>
        <strain evidence="8">SIG141</strain>
    </source>
</reference>
<dbReference type="EMBL" id="SUYD01000013">
    <property type="protein sequence ID" value="MBE6266957.1"/>
    <property type="molecule type" value="Genomic_DNA"/>
</dbReference>
<dbReference type="InterPro" id="IPR013249">
    <property type="entry name" value="RNA_pol_sigma70_r4_t2"/>
</dbReference>
<dbReference type="Proteomes" id="UP000763088">
    <property type="component" value="Unassembled WGS sequence"/>
</dbReference>
<dbReference type="AlphaFoldDB" id="A0A928GHD3"/>
<dbReference type="InterPro" id="IPR036388">
    <property type="entry name" value="WH-like_DNA-bd_sf"/>
</dbReference>
<dbReference type="GO" id="GO:0016987">
    <property type="term" value="F:sigma factor activity"/>
    <property type="evidence" value="ECO:0007669"/>
    <property type="project" value="UniProtKB-KW"/>
</dbReference>
<protein>
    <submittedName>
        <fullName evidence="8">RNA polymerase sigma factor</fullName>
    </submittedName>
</protein>
<evidence type="ECO:0000256" key="2">
    <source>
        <dbReference type="ARBA" id="ARBA00023015"/>
    </source>
</evidence>
<feature type="domain" description="RNA polymerase sigma factor 70 region 4 type 2" evidence="7">
    <location>
        <begin position="126"/>
        <end position="177"/>
    </location>
</feature>
<evidence type="ECO:0000313" key="8">
    <source>
        <dbReference type="EMBL" id="MBE6266957.1"/>
    </source>
</evidence>
<dbReference type="InterPro" id="IPR039425">
    <property type="entry name" value="RNA_pol_sigma-70-like"/>
</dbReference>
<evidence type="ECO:0000313" key="9">
    <source>
        <dbReference type="Proteomes" id="UP000763088"/>
    </source>
</evidence>
<gene>
    <name evidence="8" type="ORF">E7102_10930</name>
</gene>
<comment type="caution">
    <text evidence="8">The sequence shown here is derived from an EMBL/GenBank/DDBJ whole genome shotgun (WGS) entry which is preliminary data.</text>
</comment>
<keyword evidence="2" id="KW-0805">Transcription regulation</keyword>
<evidence type="ECO:0000256" key="5">
    <source>
        <dbReference type="ARBA" id="ARBA00023163"/>
    </source>
</evidence>
<evidence type="ECO:0000256" key="4">
    <source>
        <dbReference type="ARBA" id="ARBA00023125"/>
    </source>
</evidence>
<evidence type="ECO:0000259" key="6">
    <source>
        <dbReference type="Pfam" id="PF04542"/>
    </source>
</evidence>